<dbReference type="InterPro" id="IPR032675">
    <property type="entry name" value="LRR_dom_sf"/>
</dbReference>
<evidence type="ECO:0000256" key="10">
    <source>
        <dbReference type="SAM" id="SignalP"/>
    </source>
</evidence>
<dbReference type="InterPro" id="IPR001611">
    <property type="entry name" value="Leu-rich_rpt"/>
</dbReference>
<comment type="subcellular location">
    <subcellularLocation>
        <location evidence="1">Membrane</location>
    </subcellularLocation>
</comment>
<feature type="domain" description="Protein kinase" evidence="11">
    <location>
        <begin position="336"/>
        <end position="622"/>
    </location>
</feature>
<keyword evidence="5" id="KW-0677">Repeat</keyword>
<organism evidence="12 13">
    <name type="scientific">Gossypium stocksii</name>
    <dbReference type="NCBI Taxonomy" id="47602"/>
    <lineage>
        <taxon>Eukaryota</taxon>
        <taxon>Viridiplantae</taxon>
        <taxon>Streptophyta</taxon>
        <taxon>Embryophyta</taxon>
        <taxon>Tracheophyta</taxon>
        <taxon>Spermatophyta</taxon>
        <taxon>Magnoliopsida</taxon>
        <taxon>eudicotyledons</taxon>
        <taxon>Gunneridae</taxon>
        <taxon>Pentapetalae</taxon>
        <taxon>rosids</taxon>
        <taxon>malvids</taxon>
        <taxon>Malvales</taxon>
        <taxon>Malvaceae</taxon>
        <taxon>Malvoideae</taxon>
        <taxon>Gossypium</taxon>
    </lineage>
</organism>
<feature type="transmembrane region" description="Helical" evidence="9">
    <location>
        <begin position="267"/>
        <end position="291"/>
    </location>
</feature>
<keyword evidence="3 9" id="KW-0812">Transmembrane</keyword>
<evidence type="ECO:0000259" key="11">
    <source>
        <dbReference type="PROSITE" id="PS50011"/>
    </source>
</evidence>
<keyword evidence="13" id="KW-1185">Reference proteome</keyword>
<keyword evidence="4 10" id="KW-0732">Signal</keyword>
<dbReference type="OrthoDB" id="418615at2759"/>
<dbReference type="Proteomes" id="UP000828251">
    <property type="component" value="Unassembled WGS sequence"/>
</dbReference>
<feature type="compositionally biased region" description="Pro residues" evidence="8">
    <location>
        <begin position="247"/>
        <end position="258"/>
    </location>
</feature>
<sequence length="641" mass="70531">MATFHLRVIFLISIMLFTYSYSLSDSESLLKVKASLVNASKLDSWRNNPKPPCDGNRANWVGVLCKKDTVLGLKLEKMGLSGTIDVDSLYGFSKLRTLSFMNNNFNGSLPDFNKLRGLRSLYLSNNQFSGDLPKNTFESLAGLKKLYLSKNKFTGAIPSSIANLRKVIEIKLDGNKFSGKIPDFKQHNFTLNLSSNALEGSIPTSLTKMDPTIFSGNKGLCGAPLKTCDSPASPPSPPTTQSSAPSPALPTTPSPAPSPAPLKTPAIWLPTILFLVVTSIIFATLTLLLICCRSRVQAPHSIEAPPPTSGASQKNDVELSFLRDDRERFDLAELLKSTADVLGSGSFGSSHKAALSVGSSMVVKRHKKMNNVGKEEFIKHMENLGWLRHDNVLPLVAYCYRREEKLLVYDFMENGSLAVHLHGHQTLRKAPLDWPTRLNIVKGVTKGLEYLYDELPALISPHGHLKSSNVLLNESLQPLLTDYSLVPLINPESAQELIVAYKSPEYIKHGRITKKTDVWCLGVLILEILTGKFPANSLQKGKGTEEQDLAVWVTSIVGDYENNNPEIMLKIEEVLDKDMGGVNNGDKEMMVELLKIGLNCCESDLEKRLDLKDVVGRIDGLMKGKRAQGIDDDVSSHATNN</sequence>
<evidence type="ECO:0000256" key="6">
    <source>
        <dbReference type="ARBA" id="ARBA00022989"/>
    </source>
</evidence>
<evidence type="ECO:0000256" key="8">
    <source>
        <dbReference type="SAM" id="MobiDB-lite"/>
    </source>
</evidence>
<dbReference type="PANTHER" id="PTHR48007:SF64">
    <property type="entry name" value="POLLEN RECEPTOR-LIKE KINASE 1"/>
    <property type="match status" value="1"/>
</dbReference>
<dbReference type="AlphaFoldDB" id="A0A9D3W4V3"/>
<dbReference type="Pfam" id="PF07714">
    <property type="entry name" value="PK_Tyr_Ser-Thr"/>
    <property type="match status" value="1"/>
</dbReference>
<evidence type="ECO:0000256" key="9">
    <source>
        <dbReference type="SAM" id="Phobius"/>
    </source>
</evidence>
<dbReference type="InterPro" id="IPR000719">
    <property type="entry name" value="Prot_kinase_dom"/>
</dbReference>
<dbReference type="EMBL" id="JAIQCV010000004">
    <property type="protein sequence ID" value="KAH1108816.1"/>
    <property type="molecule type" value="Genomic_DNA"/>
</dbReference>
<keyword evidence="2" id="KW-0433">Leucine-rich repeat</keyword>
<evidence type="ECO:0000256" key="7">
    <source>
        <dbReference type="ARBA" id="ARBA00023136"/>
    </source>
</evidence>
<protein>
    <recommendedName>
        <fullName evidence="11">Protein kinase domain-containing protein</fullName>
    </recommendedName>
</protein>
<dbReference type="InterPro" id="IPR001245">
    <property type="entry name" value="Ser-Thr/Tyr_kinase_cat_dom"/>
</dbReference>
<dbReference type="Gene3D" id="3.30.200.20">
    <property type="entry name" value="Phosphorylase Kinase, domain 1"/>
    <property type="match status" value="1"/>
</dbReference>
<dbReference type="Gene3D" id="3.80.10.10">
    <property type="entry name" value="Ribonuclease Inhibitor"/>
    <property type="match status" value="2"/>
</dbReference>
<keyword evidence="6 9" id="KW-1133">Transmembrane helix</keyword>
<evidence type="ECO:0000256" key="3">
    <source>
        <dbReference type="ARBA" id="ARBA00022692"/>
    </source>
</evidence>
<dbReference type="Gene3D" id="1.10.510.10">
    <property type="entry name" value="Transferase(Phosphotransferase) domain 1"/>
    <property type="match status" value="1"/>
</dbReference>
<accession>A0A9D3W4V3</accession>
<proteinExistence type="predicted"/>
<evidence type="ECO:0000256" key="4">
    <source>
        <dbReference type="ARBA" id="ARBA00022729"/>
    </source>
</evidence>
<feature type="chain" id="PRO_5039162442" description="Protein kinase domain-containing protein" evidence="10">
    <location>
        <begin position="23"/>
        <end position="641"/>
    </location>
</feature>
<evidence type="ECO:0000256" key="1">
    <source>
        <dbReference type="ARBA" id="ARBA00004370"/>
    </source>
</evidence>
<dbReference type="InterPro" id="IPR046959">
    <property type="entry name" value="PRK1-6/SRF4-like"/>
</dbReference>
<evidence type="ECO:0000313" key="13">
    <source>
        <dbReference type="Proteomes" id="UP000828251"/>
    </source>
</evidence>
<dbReference type="PROSITE" id="PS50011">
    <property type="entry name" value="PROTEIN_KINASE_DOM"/>
    <property type="match status" value="1"/>
</dbReference>
<comment type="caution">
    <text evidence="12">The sequence shown here is derived from an EMBL/GenBank/DDBJ whole genome shotgun (WGS) entry which is preliminary data.</text>
</comment>
<feature type="region of interest" description="Disordered" evidence="8">
    <location>
        <begin position="225"/>
        <end position="258"/>
    </location>
</feature>
<reference evidence="12 13" key="1">
    <citation type="journal article" date="2021" name="Plant Biotechnol. J.">
        <title>Multi-omics assisted identification of the key and species-specific regulatory components of drought-tolerant mechanisms in Gossypium stocksii.</title>
        <authorList>
            <person name="Yu D."/>
            <person name="Ke L."/>
            <person name="Zhang D."/>
            <person name="Wu Y."/>
            <person name="Sun Y."/>
            <person name="Mei J."/>
            <person name="Sun J."/>
            <person name="Sun Y."/>
        </authorList>
    </citation>
    <scope>NUCLEOTIDE SEQUENCE [LARGE SCALE GENOMIC DNA]</scope>
    <source>
        <strain evidence="13">cv. E1</strain>
        <tissue evidence="12">Leaf</tissue>
    </source>
</reference>
<dbReference type="FunFam" id="3.80.10.10:FF:000400">
    <property type="entry name" value="Nuclear pore complex protein NUP107"/>
    <property type="match status" value="1"/>
</dbReference>
<dbReference type="SUPFAM" id="SSF52058">
    <property type="entry name" value="L domain-like"/>
    <property type="match status" value="1"/>
</dbReference>
<dbReference type="InterPro" id="IPR013210">
    <property type="entry name" value="LRR_N_plant-typ"/>
</dbReference>
<dbReference type="Pfam" id="PF08263">
    <property type="entry name" value="LRRNT_2"/>
    <property type="match status" value="1"/>
</dbReference>
<dbReference type="GO" id="GO:0005524">
    <property type="term" value="F:ATP binding"/>
    <property type="evidence" value="ECO:0007669"/>
    <property type="project" value="InterPro"/>
</dbReference>
<keyword evidence="7 9" id="KW-0472">Membrane</keyword>
<dbReference type="SUPFAM" id="SSF56112">
    <property type="entry name" value="Protein kinase-like (PK-like)"/>
    <property type="match status" value="1"/>
</dbReference>
<evidence type="ECO:0000256" key="2">
    <source>
        <dbReference type="ARBA" id="ARBA00022614"/>
    </source>
</evidence>
<feature type="signal peptide" evidence="10">
    <location>
        <begin position="1"/>
        <end position="22"/>
    </location>
</feature>
<gene>
    <name evidence="12" type="ORF">J1N35_012584</name>
</gene>
<evidence type="ECO:0000256" key="5">
    <source>
        <dbReference type="ARBA" id="ARBA00022737"/>
    </source>
</evidence>
<dbReference type="GO" id="GO:0016020">
    <property type="term" value="C:membrane"/>
    <property type="evidence" value="ECO:0007669"/>
    <property type="project" value="UniProtKB-SubCell"/>
</dbReference>
<dbReference type="PANTHER" id="PTHR48007">
    <property type="entry name" value="LEUCINE-RICH REPEAT RECEPTOR-LIKE PROTEIN KINASE PXC1"/>
    <property type="match status" value="1"/>
</dbReference>
<dbReference type="InterPro" id="IPR011009">
    <property type="entry name" value="Kinase-like_dom_sf"/>
</dbReference>
<dbReference type="GO" id="GO:0004672">
    <property type="term" value="F:protein kinase activity"/>
    <property type="evidence" value="ECO:0007669"/>
    <property type="project" value="InterPro"/>
</dbReference>
<name>A0A9D3W4V3_9ROSI</name>
<evidence type="ECO:0000313" key="12">
    <source>
        <dbReference type="EMBL" id="KAH1108816.1"/>
    </source>
</evidence>
<dbReference type="Pfam" id="PF00560">
    <property type="entry name" value="LRR_1"/>
    <property type="match status" value="3"/>
</dbReference>